<reference evidence="1 2" key="1">
    <citation type="journal article" date="2011" name="J. Bacteriol.">
        <title>Draft genome sequence of the marine bacterium Streptomyces griseoaurantiacus M045, which produces novel manumycin-type antibiotics with a pABA core component.</title>
        <authorList>
            <person name="Li F."/>
            <person name="Jiang P."/>
            <person name="Zheng H."/>
            <person name="Wang S."/>
            <person name="Zhao G."/>
            <person name="Qin S."/>
            <person name="Liu Z."/>
        </authorList>
    </citation>
    <scope>NUCLEOTIDE SEQUENCE [LARGE SCALE GENOMIC DNA]</scope>
    <source>
        <strain evidence="1 2">M045</strain>
    </source>
</reference>
<dbReference type="EMBL" id="AEYX01000039">
    <property type="protein sequence ID" value="EGG45983.1"/>
    <property type="molecule type" value="Genomic_DNA"/>
</dbReference>
<gene>
    <name evidence="1" type="ORF">SGM_4071</name>
</gene>
<sequence>MVVHEVRTSSFIVVIGGRPVGESHYSSVAGSALAFPNARSGAWRFPGGR</sequence>
<evidence type="ECO:0000313" key="2">
    <source>
        <dbReference type="Proteomes" id="UP000003022"/>
    </source>
</evidence>
<accession>F3NLQ7</accession>
<dbReference type="Proteomes" id="UP000003022">
    <property type="component" value="Unassembled WGS sequence"/>
</dbReference>
<protein>
    <submittedName>
        <fullName evidence="1">Uncharacterized protein</fullName>
    </submittedName>
</protein>
<comment type="caution">
    <text evidence="1">The sequence shown here is derived from an EMBL/GenBank/DDBJ whole genome shotgun (WGS) entry which is preliminary data.</text>
</comment>
<keyword evidence="2" id="KW-1185">Reference proteome</keyword>
<evidence type="ECO:0000313" key="1">
    <source>
        <dbReference type="EMBL" id="EGG45983.1"/>
    </source>
</evidence>
<proteinExistence type="predicted"/>
<organism evidence="1 2">
    <name type="scientific">Streptomyces griseoaurantiacus M045</name>
    <dbReference type="NCBI Taxonomy" id="996637"/>
    <lineage>
        <taxon>Bacteria</taxon>
        <taxon>Bacillati</taxon>
        <taxon>Actinomycetota</taxon>
        <taxon>Actinomycetes</taxon>
        <taxon>Kitasatosporales</taxon>
        <taxon>Streptomycetaceae</taxon>
        <taxon>Streptomyces</taxon>
        <taxon>Streptomyces aurantiacus group</taxon>
    </lineage>
</organism>
<name>F3NLQ7_9ACTN</name>
<dbReference type="AlphaFoldDB" id="F3NLQ7"/>